<dbReference type="EMBL" id="JARPOI010000018">
    <property type="protein sequence ID" value="KAJ9135881.1"/>
    <property type="molecule type" value="Genomic_DNA"/>
</dbReference>
<gene>
    <name evidence="1" type="ORF">P3X46_033006</name>
</gene>
<dbReference type="Proteomes" id="UP001174677">
    <property type="component" value="Chromosome 18"/>
</dbReference>
<keyword evidence="2" id="KW-1185">Reference proteome</keyword>
<dbReference type="PANTHER" id="PTHR31676:SF193">
    <property type="entry name" value="DUF538 FAMILY PROTEIN"/>
    <property type="match status" value="1"/>
</dbReference>
<organism evidence="1 2">
    <name type="scientific">Hevea brasiliensis</name>
    <name type="common">Para rubber tree</name>
    <name type="synonym">Siphonia brasiliensis</name>
    <dbReference type="NCBI Taxonomy" id="3981"/>
    <lineage>
        <taxon>Eukaryota</taxon>
        <taxon>Viridiplantae</taxon>
        <taxon>Streptophyta</taxon>
        <taxon>Embryophyta</taxon>
        <taxon>Tracheophyta</taxon>
        <taxon>Spermatophyta</taxon>
        <taxon>Magnoliopsida</taxon>
        <taxon>eudicotyledons</taxon>
        <taxon>Gunneridae</taxon>
        <taxon>Pentapetalae</taxon>
        <taxon>rosids</taxon>
        <taxon>fabids</taxon>
        <taxon>Malpighiales</taxon>
        <taxon>Euphorbiaceae</taxon>
        <taxon>Crotonoideae</taxon>
        <taxon>Micrandreae</taxon>
        <taxon>Hevea</taxon>
    </lineage>
</organism>
<dbReference type="InterPro" id="IPR007493">
    <property type="entry name" value="DUF538"/>
</dbReference>
<dbReference type="Gene3D" id="2.30.240.10">
    <property type="entry name" value="At5g01610-like"/>
    <property type="match status" value="1"/>
</dbReference>
<protein>
    <submittedName>
        <fullName evidence="1">Uncharacterized protein</fullName>
    </submittedName>
</protein>
<reference evidence="1 2" key="1">
    <citation type="journal article" date="2023" name="Plant Biotechnol. J.">
        <title>Chromosome-level wild Hevea brasiliensis genome provides new tools for genomic-assisted breeding and valuable loci to elevate rubber yield.</title>
        <authorList>
            <person name="Cheng H."/>
            <person name="Song X."/>
            <person name="Hu Y."/>
            <person name="Wu T."/>
            <person name="Yang Q."/>
            <person name="An Z."/>
            <person name="Feng S."/>
            <person name="Deng Z."/>
            <person name="Wu W."/>
            <person name="Zeng X."/>
            <person name="Tu M."/>
            <person name="Wang X."/>
            <person name="Huang H."/>
        </authorList>
    </citation>
    <scope>NUCLEOTIDE SEQUENCE [LARGE SCALE GENOMIC DNA]</scope>
    <source>
        <strain evidence="1">MT/VB/25A 57/8</strain>
    </source>
</reference>
<sequence length="151" mass="17494">MSSQLIKSQRENAEIYHGEDLCRQKFHELLEYFSLPRGILPLDITEFGYNQSTGFFWLKQKNKKAHKFHLINRTLHYDTEVTAFIEKGRVRNITGVKGKELCAWFHLATIHIKDPSSGKVELAIASGLGNSFPVRAFELEDDKDDRQNNRN</sequence>
<dbReference type="PANTHER" id="PTHR31676">
    <property type="entry name" value="T31J12.3 PROTEIN-RELATED"/>
    <property type="match status" value="1"/>
</dbReference>
<comment type="caution">
    <text evidence="1">The sequence shown here is derived from an EMBL/GenBank/DDBJ whole genome shotgun (WGS) entry which is preliminary data.</text>
</comment>
<accession>A0ABQ9KG63</accession>
<name>A0ABQ9KG63_HEVBR</name>
<dbReference type="SUPFAM" id="SSF141562">
    <property type="entry name" value="At5g01610-like"/>
    <property type="match status" value="1"/>
</dbReference>
<dbReference type="Pfam" id="PF04398">
    <property type="entry name" value="DUF538"/>
    <property type="match status" value="1"/>
</dbReference>
<dbReference type="InterPro" id="IPR036758">
    <property type="entry name" value="At5g01610-like"/>
</dbReference>
<proteinExistence type="predicted"/>
<evidence type="ECO:0000313" key="2">
    <source>
        <dbReference type="Proteomes" id="UP001174677"/>
    </source>
</evidence>
<evidence type="ECO:0000313" key="1">
    <source>
        <dbReference type="EMBL" id="KAJ9135881.1"/>
    </source>
</evidence>